<accession>A0ABZ0L592</accession>
<dbReference type="Proteomes" id="UP001303902">
    <property type="component" value="Chromosome"/>
</dbReference>
<dbReference type="InterPro" id="IPR011338">
    <property type="entry name" value="BamHI/BglII/BstY"/>
</dbReference>
<sequence>MEFEAYSHRNGLLVMAHDTDCLPLWNEIKDIIDNITEKDIINLHFTSYINKQKSISMALNVLLKQRFMANRWLKEPYIFNDSRYKNKNWRLDFAKEPISVEVAFNHSGSAAWNLMKPVIASELNHVQKAVQSKIGVIICAMDEMRSVGGFDNAVGTYEKYIDYLKPLRVQLTTPLVIIGLKKPTSFEIKTFKVSSNKTLGKIFLLPRNVELKRITINGKYLVKNNYSSYQGSLTPVLSMRMKYKRLL</sequence>
<proteinExistence type="predicted"/>
<protein>
    <submittedName>
        <fullName evidence="1">Uncharacterized protein</fullName>
    </submittedName>
</protein>
<gene>
    <name evidence="1" type="ORF">QWT69_16315</name>
</gene>
<dbReference type="EMBL" id="CP129118">
    <property type="protein sequence ID" value="WOV87392.1"/>
    <property type="molecule type" value="Genomic_DNA"/>
</dbReference>
<evidence type="ECO:0000313" key="2">
    <source>
        <dbReference type="Proteomes" id="UP001303902"/>
    </source>
</evidence>
<organism evidence="1 2">
    <name type="scientific">Sporosarcina oncorhynchi</name>
    <dbReference type="NCBI Taxonomy" id="3056444"/>
    <lineage>
        <taxon>Bacteria</taxon>
        <taxon>Bacillati</taxon>
        <taxon>Bacillota</taxon>
        <taxon>Bacilli</taxon>
        <taxon>Bacillales</taxon>
        <taxon>Caryophanaceae</taxon>
        <taxon>Sporosarcina</taxon>
    </lineage>
</organism>
<reference evidence="1 2" key="1">
    <citation type="submission" date="2023-06" db="EMBL/GenBank/DDBJ databases">
        <title>Sporosarcina sp. nov., isolated from Korean tranditional fermented seafood 'Jeotgal'.</title>
        <authorList>
            <person name="Yang A.I."/>
            <person name="Shin N.-R."/>
        </authorList>
    </citation>
    <scope>NUCLEOTIDE SEQUENCE [LARGE SCALE GENOMIC DNA]</scope>
    <source>
        <strain evidence="1 2">T2O-4</strain>
    </source>
</reference>
<dbReference type="InterPro" id="IPR015278">
    <property type="entry name" value="BglII-like"/>
</dbReference>
<dbReference type="Pfam" id="PF09195">
    <property type="entry name" value="Endonuc-BglII"/>
    <property type="match status" value="1"/>
</dbReference>
<evidence type="ECO:0000313" key="1">
    <source>
        <dbReference type="EMBL" id="WOV87392.1"/>
    </source>
</evidence>
<name>A0ABZ0L592_9BACL</name>
<keyword evidence="2" id="KW-1185">Reference proteome</keyword>
<dbReference type="InterPro" id="IPR011335">
    <property type="entry name" value="Restrct_endonuc-II-like"/>
</dbReference>
<dbReference type="SUPFAM" id="SSF52980">
    <property type="entry name" value="Restriction endonuclease-like"/>
    <property type="match status" value="1"/>
</dbReference>
<dbReference type="RefSeq" id="WP_317967467.1">
    <property type="nucleotide sequence ID" value="NZ_CP129118.1"/>
</dbReference>
<dbReference type="Gene3D" id="3.40.91.20">
    <property type="match status" value="1"/>
</dbReference>